<evidence type="ECO:0000313" key="2">
    <source>
        <dbReference type="EMBL" id="GAH25626.1"/>
    </source>
</evidence>
<gene>
    <name evidence="2" type="ORF">S03H2_02494</name>
</gene>
<accession>X1DX86</accession>
<feature type="transmembrane region" description="Helical" evidence="1">
    <location>
        <begin position="68"/>
        <end position="88"/>
    </location>
</feature>
<dbReference type="AlphaFoldDB" id="X1DX86"/>
<keyword evidence="1" id="KW-0812">Transmembrane</keyword>
<evidence type="ECO:0000256" key="1">
    <source>
        <dbReference type="SAM" id="Phobius"/>
    </source>
</evidence>
<proteinExistence type="predicted"/>
<keyword evidence="1" id="KW-1133">Transmembrane helix</keyword>
<sequence>MNKDVKVTIICEWCGSNLSPTHTGPCPKCGKERKKGFVKNKEAIVVKDSLLNLNGESRREFCEANPKIKWLIIAITFGSPFARIYFLWISRSCHWIILWASFKMVGSTCCNQSERD</sequence>
<dbReference type="EMBL" id="BARU01000838">
    <property type="protein sequence ID" value="GAH25626.1"/>
    <property type="molecule type" value="Genomic_DNA"/>
</dbReference>
<protein>
    <submittedName>
        <fullName evidence="2">Uncharacterized protein</fullName>
    </submittedName>
</protein>
<name>X1DX86_9ZZZZ</name>
<comment type="caution">
    <text evidence="2">The sequence shown here is derived from an EMBL/GenBank/DDBJ whole genome shotgun (WGS) entry which is preliminary data.</text>
</comment>
<keyword evidence="1" id="KW-0472">Membrane</keyword>
<reference evidence="2" key="1">
    <citation type="journal article" date="2014" name="Front. Microbiol.">
        <title>High frequency of phylogenetically diverse reductive dehalogenase-homologous genes in deep subseafloor sedimentary metagenomes.</title>
        <authorList>
            <person name="Kawai M."/>
            <person name="Futagami T."/>
            <person name="Toyoda A."/>
            <person name="Takaki Y."/>
            <person name="Nishi S."/>
            <person name="Hori S."/>
            <person name="Arai W."/>
            <person name="Tsubouchi T."/>
            <person name="Morono Y."/>
            <person name="Uchiyama I."/>
            <person name="Ito T."/>
            <person name="Fujiyama A."/>
            <person name="Inagaki F."/>
            <person name="Takami H."/>
        </authorList>
    </citation>
    <scope>NUCLEOTIDE SEQUENCE</scope>
    <source>
        <strain evidence="2">Expedition CK06-06</strain>
    </source>
</reference>
<organism evidence="2">
    <name type="scientific">marine sediment metagenome</name>
    <dbReference type="NCBI Taxonomy" id="412755"/>
    <lineage>
        <taxon>unclassified sequences</taxon>
        <taxon>metagenomes</taxon>
        <taxon>ecological metagenomes</taxon>
    </lineage>
</organism>